<comment type="caution">
    <text evidence="7">The sequence shown here is derived from an EMBL/GenBank/DDBJ whole genome shotgun (WGS) entry which is preliminary data.</text>
</comment>
<keyword evidence="2" id="KW-0805">Transcription regulation</keyword>
<proteinExistence type="inferred from homology"/>
<dbReference type="PANTHER" id="PTHR43133">
    <property type="entry name" value="RNA POLYMERASE ECF-TYPE SIGMA FACTO"/>
    <property type="match status" value="1"/>
</dbReference>
<dbReference type="InterPro" id="IPR007627">
    <property type="entry name" value="RNA_pol_sigma70_r2"/>
</dbReference>
<keyword evidence="3" id="KW-0731">Sigma factor</keyword>
<dbReference type="InterPro" id="IPR039425">
    <property type="entry name" value="RNA_pol_sigma-70-like"/>
</dbReference>
<dbReference type="RefSeq" id="WP_212517855.1">
    <property type="nucleotide sequence ID" value="NZ_JAGSOH010000021.1"/>
</dbReference>
<comment type="similarity">
    <text evidence="1">Belongs to the sigma-70 factor family. ECF subfamily.</text>
</comment>
<name>A0A941IH10_9ACTN</name>
<dbReference type="SMART" id="SM00421">
    <property type="entry name" value="HTH_LUXR"/>
    <property type="match status" value="1"/>
</dbReference>
<dbReference type="Gene3D" id="1.10.1740.10">
    <property type="match status" value="1"/>
</dbReference>
<dbReference type="Pfam" id="PF08281">
    <property type="entry name" value="Sigma70_r4_2"/>
    <property type="match status" value="1"/>
</dbReference>
<evidence type="ECO:0000259" key="6">
    <source>
        <dbReference type="SMART" id="SM00421"/>
    </source>
</evidence>
<keyword evidence="8" id="KW-1185">Reference proteome</keyword>
<organism evidence="7 8">
    <name type="scientific">Actinospica acidithermotolerans</name>
    <dbReference type="NCBI Taxonomy" id="2828514"/>
    <lineage>
        <taxon>Bacteria</taxon>
        <taxon>Bacillati</taxon>
        <taxon>Actinomycetota</taxon>
        <taxon>Actinomycetes</taxon>
        <taxon>Catenulisporales</taxon>
        <taxon>Actinospicaceae</taxon>
        <taxon>Actinospica</taxon>
    </lineage>
</organism>
<dbReference type="GO" id="GO:0006352">
    <property type="term" value="P:DNA-templated transcription initiation"/>
    <property type="evidence" value="ECO:0007669"/>
    <property type="project" value="InterPro"/>
</dbReference>
<dbReference type="InterPro" id="IPR014284">
    <property type="entry name" value="RNA_pol_sigma-70_dom"/>
</dbReference>
<keyword evidence="5" id="KW-0804">Transcription</keyword>
<evidence type="ECO:0000256" key="4">
    <source>
        <dbReference type="ARBA" id="ARBA00023125"/>
    </source>
</evidence>
<dbReference type="InterPro" id="IPR013324">
    <property type="entry name" value="RNA_pol_sigma_r3/r4-like"/>
</dbReference>
<gene>
    <name evidence="7" type="ORF">KDK95_10375</name>
</gene>
<reference evidence="7" key="1">
    <citation type="submission" date="2021-04" db="EMBL/GenBank/DDBJ databases">
        <title>Genome based classification of Actinospica acidithermotolerans sp. nov., an actinobacterium isolated from an Indonesian hot spring.</title>
        <authorList>
            <person name="Kusuma A.B."/>
            <person name="Putra K.E."/>
            <person name="Nafisah S."/>
            <person name="Loh J."/>
            <person name="Nouioui I."/>
            <person name="Goodfellow M."/>
        </authorList>
    </citation>
    <scope>NUCLEOTIDE SEQUENCE</scope>
    <source>
        <strain evidence="7">MGRD01-02</strain>
    </source>
</reference>
<dbReference type="NCBIfam" id="TIGR02937">
    <property type="entry name" value="sigma70-ECF"/>
    <property type="match status" value="1"/>
</dbReference>
<evidence type="ECO:0000313" key="8">
    <source>
        <dbReference type="Proteomes" id="UP000676325"/>
    </source>
</evidence>
<dbReference type="Pfam" id="PF04542">
    <property type="entry name" value="Sigma70_r2"/>
    <property type="match status" value="1"/>
</dbReference>
<dbReference type="InterPro" id="IPR036388">
    <property type="entry name" value="WH-like_DNA-bd_sf"/>
</dbReference>
<dbReference type="InterPro" id="IPR000792">
    <property type="entry name" value="Tscrpt_reg_LuxR_C"/>
</dbReference>
<dbReference type="GO" id="GO:0003677">
    <property type="term" value="F:DNA binding"/>
    <property type="evidence" value="ECO:0007669"/>
    <property type="project" value="UniProtKB-KW"/>
</dbReference>
<dbReference type="GO" id="GO:0016987">
    <property type="term" value="F:sigma factor activity"/>
    <property type="evidence" value="ECO:0007669"/>
    <property type="project" value="UniProtKB-KW"/>
</dbReference>
<evidence type="ECO:0000256" key="1">
    <source>
        <dbReference type="ARBA" id="ARBA00010641"/>
    </source>
</evidence>
<evidence type="ECO:0000256" key="3">
    <source>
        <dbReference type="ARBA" id="ARBA00023082"/>
    </source>
</evidence>
<dbReference type="SUPFAM" id="SSF88946">
    <property type="entry name" value="Sigma2 domain of RNA polymerase sigma factors"/>
    <property type="match status" value="1"/>
</dbReference>
<evidence type="ECO:0000256" key="2">
    <source>
        <dbReference type="ARBA" id="ARBA00023015"/>
    </source>
</evidence>
<accession>A0A941IH10</accession>
<sequence length="175" mass="19852">MRRALDEVAAGEFRDFVIGSQTRLIKFAELLTRDLGHAEDLVQHAYAKVFASWPKLRGGHPEAYARRCIVNGHRDRWRRGIWKESPVEESADYADRATRESVSEENAERDAVLRALGGLTQRERAAVALKYFYDLSTEEIALELGVAAATVRTTVFRALAKLREDQHLAREGKRS</sequence>
<dbReference type="PANTHER" id="PTHR43133:SF50">
    <property type="entry name" value="ECF RNA POLYMERASE SIGMA FACTOR SIGM"/>
    <property type="match status" value="1"/>
</dbReference>
<keyword evidence="4" id="KW-0238">DNA-binding</keyword>
<evidence type="ECO:0000256" key="5">
    <source>
        <dbReference type="ARBA" id="ARBA00023163"/>
    </source>
</evidence>
<dbReference type="AlphaFoldDB" id="A0A941IH10"/>
<dbReference type="EMBL" id="JAGSOH010000021">
    <property type="protein sequence ID" value="MBR7826709.1"/>
    <property type="molecule type" value="Genomic_DNA"/>
</dbReference>
<feature type="domain" description="HTH luxR-type" evidence="6">
    <location>
        <begin position="116"/>
        <end position="172"/>
    </location>
</feature>
<protein>
    <submittedName>
        <fullName evidence="7">SigE family RNA polymerase sigma factor</fullName>
    </submittedName>
</protein>
<evidence type="ECO:0000313" key="7">
    <source>
        <dbReference type="EMBL" id="MBR7826709.1"/>
    </source>
</evidence>
<dbReference type="InterPro" id="IPR013249">
    <property type="entry name" value="RNA_pol_sigma70_r4_t2"/>
</dbReference>
<dbReference type="Gene3D" id="1.10.10.10">
    <property type="entry name" value="Winged helix-like DNA-binding domain superfamily/Winged helix DNA-binding domain"/>
    <property type="match status" value="1"/>
</dbReference>
<dbReference type="Proteomes" id="UP000676325">
    <property type="component" value="Unassembled WGS sequence"/>
</dbReference>
<dbReference type="InterPro" id="IPR013325">
    <property type="entry name" value="RNA_pol_sigma_r2"/>
</dbReference>
<dbReference type="CDD" id="cd06171">
    <property type="entry name" value="Sigma70_r4"/>
    <property type="match status" value="1"/>
</dbReference>
<dbReference type="SUPFAM" id="SSF88659">
    <property type="entry name" value="Sigma3 and sigma4 domains of RNA polymerase sigma factors"/>
    <property type="match status" value="1"/>
</dbReference>